<dbReference type="EMBL" id="MU273490">
    <property type="protein sequence ID" value="KAI0035052.1"/>
    <property type="molecule type" value="Genomic_DNA"/>
</dbReference>
<accession>A0ACB8QTR2</accession>
<evidence type="ECO:0000313" key="1">
    <source>
        <dbReference type="EMBL" id="KAI0035052.1"/>
    </source>
</evidence>
<evidence type="ECO:0000313" key="2">
    <source>
        <dbReference type="Proteomes" id="UP000814128"/>
    </source>
</evidence>
<reference evidence="1" key="2">
    <citation type="journal article" date="2022" name="New Phytol.">
        <title>Evolutionary transition to the ectomycorrhizal habit in the genomes of a hyperdiverse lineage of mushroom-forming fungi.</title>
        <authorList>
            <person name="Looney B."/>
            <person name="Miyauchi S."/>
            <person name="Morin E."/>
            <person name="Drula E."/>
            <person name="Courty P.E."/>
            <person name="Kohler A."/>
            <person name="Kuo A."/>
            <person name="LaButti K."/>
            <person name="Pangilinan J."/>
            <person name="Lipzen A."/>
            <person name="Riley R."/>
            <person name="Andreopoulos W."/>
            <person name="He G."/>
            <person name="Johnson J."/>
            <person name="Nolan M."/>
            <person name="Tritt A."/>
            <person name="Barry K.W."/>
            <person name="Grigoriev I.V."/>
            <person name="Nagy L.G."/>
            <person name="Hibbett D."/>
            <person name="Henrissat B."/>
            <person name="Matheny P.B."/>
            <person name="Labbe J."/>
            <person name="Martin F.M."/>
        </authorList>
    </citation>
    <scope>NUCLEOTIDE SEQUENCE</scope>
    <source>
        <strain evidence="1">EC-137</strain>
    </source>
</reference>
<comment type="caution">
    <text evidence="1">The sequence shown here is derived from an EMBL/GenBank/DDBJ whole genome shotgun (WGS) entry which is preliminary data.</text>
</comment>
<protein>
    <submittedName>
        <fullName evidence="1">Glycosyltransferase family 15 protein</fullName>
    </submittedName>
</protein>
<organism evidence="1 2">
    <name type="scientific">Vararia minispora EC-137</name>
    <dbReference type="NCBI Taxonomy" id="1314806"/>
    <lineage>
        <taxon>Eukaryota</taxon>
        <taxon>Fungi</taxon>
        <taxon>Dikarya</taxon>
        <taxon>Basidiomycota</taxon>
        <taxon>Agaricomycotina</taxon>
        <taxon>Agaricomycetes</taxon>
        <taxon>Russulales</taxon>
        <taxon>Lachnocladiaceae</taxon>
        <taxon>Vararia</taxon>
    </lineage>
</organism>
<reference evidence="1" key="1">
    <citation type="submission" date="2021-02" db="EMBL/GenBank/DDBJ databases">
        <authorList>
            <consortium name="DOE Joint Genome Institute"/>
            <person name="Ahrendt S."/>
            <person name="Looney B.P."/>
            <person name="Miyauchi S."/>
            <person name="Morin E."/>
            <person name="Drula E."/>
            <person name="Courty P.E."/>
            <person name="Chicoki N."/>
            <person name="Fauchery L."/>
            <person name="Kohler A."/>
            <person name="Kuo A."/>
            <person name="Labutti K."/>
            <person name="Pangilinan J."/>
            <person name="Lipzen A."/>
            <person name="Riley R."/>
            <person name="Andreopoulos W."/>
            <person name="He G."/>
            <person name="Johnson J."/>
            <person name="Barry K.W."/>
            <person name="Grigoriev I.V."/>
            <person name="Nagy L."/>
            <person name="Hibbett D."/>
            <person name="Henrissat B."/>
            <person name="Matheny P.B."/>
            <person name="Labbe J."/>
            <person name="Martin F."/>
        </authorList>
    </citation>
    <scope>NUCLEOTIDE SEQUENCE</scope>
    <source>
        <strain evidence="1">EC-137</strain>
    </source>
</reference>
<gene>
    <name evidence="1" type="ORF">K488DRAFT_83384</name>
</gene>
<dbReference type="Proteomes" id="UP000814128">
    <property type="component" value="Unassembled WGS sequence"/>
</dbReference>
<sequence>MVRMPASFVRRAYIFLCIVTVLHFILSISFPSYGRVTSESISRLAGDKWFDPFEGSYVATDYDCSAPARLEPSRKANATILFLARNSDLQGVVTSLKQMEDRFNKRFRYPYTFLNDKPFSDKFKQTIVDLTDAPVEFGLIPPEDWNQPGWIDENKAAANRKEMQEKEIVYAAYRASSRLLVPIMARDIFSYRNMCRFNSGFFYRHSLMQKYRYYWRVEPDVIFYCDLGYDPFLYMQDNEKVYGFNIVLPDYIETIASLWNVTKQFIAEYPEVAARNNSMDFISDDGGETYNLCHFWSNFEIADADFWRSEAYSKYFTTLDAYGGFYYERWGDAPVHSIAASLFLPRDKLHFFNDIGYRHHPLEHCPIGELHKQGKCWCKEEENFDYHWYSCMPKFERMLQS</sequence>
<proteinExistence type="predicted"/>
<keyword evidence="2" id="KW-1185">Reference proteome</keyword>
<name>A0ACB8QTR2_9AGAM</name>